<evidence type="ECO:0000256" key="10">
    <source>
        <dbReference type="ARBA" id="ARBA00023004"/>
    </source>
</evidence>
<organism evidence="19 20">
    <name type="scientific">Trinickia dabaoshanensis</name>
    <dbReference type="NCBI Taxonomy" id="564714"/>
    <lineage>
        <taxon>Bacteria</taxon>
        <taxon>Pseudomonadati</taxon>
        <taxon>Pseudomonadota</taxon>
        <taxon>Betaproteobacteria</taxon>
        <taxon>Burkholderiales</taxon>
        <taxon>Burkholderiaceae</taxon>
        <taxon>Trinickia</taxon>
    </lineage>
</organism>
<feature type="binding site" evidence="16">
    <location>
        <position position="268"/>
    </location>
    <ligand>
        <name>S-adenosyl-L-methionine</name>
        <dbReference type="ChEBI" id="CHEBI:59789"/>
        <label>2</label>
    </ligand>
</feature>
<proteinExistence type="inferred from homology"/>
<sequence>MSAYTQPSCENPEGGAPADIARLADIELSEALIRRFDNAGPRYTSYPTADRFSPEFDEAAYRAHLAERAQADAKPPLSVYLHLPFCESLCYFCACNKIITRDHSRSAEYLGYLLREIAMVAPEMGGARRVSQLHLGGGTPTFFSIEELARLTDTLRHHFDFDANVEQGVEIDPRTVTADTLSRLGALGFNRTSFGVQDFDPAVQQAVNRIQPLAMVERALAASRDAGFESINVDLIYGLPRQTVASFDRTLDEVVRLAPDRIALYNYAHLPSRFKAQRLIDANELPLAEDRLRIFMRATHRLLDAGYVYIGLDHFAKPGDELSRALRAGSLHRNFQGYTTKAECDLVGFGVSAIGKIGRSYCQSTRSVKTYYERLDEGKLPVERGLTLSSDDMLRRDVVMTLMCSVPLDFRAIEARHGIDFGRYFAAELQALAPLAEAGLVQSSDDGIRILPKGRLFVRAVAMTFDKYLGLPSTASYSKLI</sequence>
<dbReference type="Pfam" id="PF04055">
    <property type="entry name" value="Radical_SAM"/>
    <property type="match status" value="1"/>
</dbReference>
<dbReference type="InterPro" id="IPR006638">
    <property type="entry name" value="Elp3/MiaA/NifB-like_rSAM"/>
</dbReference>
<name>A0A2N7VCP7_9BURK</name>
<evidence type="ECO:0000256" key="5">
    <source>
        <dbReference type="ARBA" id="ARBA00022485"/>
    </source>
</evidence>
<evidence type="ECO:0000256" key="17">
    <source>
        <dbReference type="PIRSR" id="PIRSR000167-2"/>
    </source>
</evidence>
<dbReference type="AlphaFoldDB" id="A0A2N7VCP7"/>
<comment type="subcellular location">
    <subcellularLocation>
        <location evidence="1 15">Cytoplasm</location>
    </subcellularLocation>
</comment>
<dbReference type="PANTHER" id="PTHR13932">
    <property type="entry name" value="COPROPORPHYRINIGEN III OXIDASE"/>
    <property type="match status" value="1"/>
</dbReference>
<dbReference type="PIRSF" id="PIRSF000167">
    <property type="entry name" value="HemN"/>
    <property type="match status" value="1"/>
</dbReference>
<evidence type="ECO:0000256" key="3">
    <source>
        <dbReference type="ARBA" id="ARBA00005493"/>
    </source>
</evidence>
<keyword evidence="8 15" id="KW-0479">Metal-binding</keyword>
<dbReference type="FunFam" id="3.80.30.20:FF:000012">
    <property type="entry name" value="Coproporphyrinogen-III oxidase"/>
    <property type="match status" value="1"/>
</dbReference>
<evidence type="ECO:0000256" key="13">
    <source>
        <dbReference type="ARBA" id="ARBA00024295"/>
    </source>
</evidence>
<keyword evidence="12 15" id="KW-0627">Porphyrin biosynthesis</keyword>
<feature type="binding site" evidence="17">
    <location>
        <position position="93"/>
    </location>
    <ligand>
        <name>[4Fe-4S] cluster</name>
        <dbReference type="ChEBI" id="CHEBI:49883"/>
        <note>4Fe-4S-S-AdoMet</note>
    </ligand>
</feature>
<feature type="binding site" evidence="16">
    <location>
        <position position="209"/>
    </location>
    <ligand>
        <name>S-adenosyl-L-methionine</name>
        <dbReference type="ChEBI" id="CHEBI:59789"/>
        <label>2</label>
    </ligand>
</feature>
<evidence type="ECO:0000313" key="19">
    <source>
        <dbReference type="EMBL" id="PMS14926.1"/>
    </source>
</evidence>
<comment type="pathway">
    <text evidence="2 15">Porphyrin-containing compound metabolism; protoporphyrin-IX biosynthesis; protoporphyrinogen-IX from coproporphyrinogen-III (AdoMet route): step 1/1.</text>
</comment>
<evidence type="ECO:0000256" key="1">
    <source>
        <dbReference type="ARBA" id="ARBA00004496"/>
    </source>
</evidence>
<evidence type="ECO:0000256" key="2">
    <source>
        <dbReference type="ARBA" id="ARBA00004785"/>
    </source>
</evidence>
<dbReference type="EC" id="1.3.98.3" evidence="15"/>
<keyword evidence="10 15" id="KW-0408">Iron</keyword>
<keyword evidence="11 15" id="KW-0411">Iron-sulfur</keyword>
<dbReference type="GO" id="GO:0046872">
    <property type="term" value="F:metal ion binding"/>
    <property type="evidence" value="ECO:0007669"/>
    <property type="project" value="UniProtKB-KW"/>
</dbReference>
<dbReference type="PROSITE" id="PS51918">
    <property type="entry name" value="RADICAL_SAM"/>
    <property type="match status" value="1"/>
</dbReference>
<feature type="binding site" evidence="16">
    <location>
        <position position="80"/>
    </location>
    <ligand>
        <name>S-adenosyl-L-methionine</name>
        <dbReference type="ChEBI" id="CHEBI:59789"/>
        <label>1</label>
    </ligand>
</feature>
<dbReference type="UniPathway" id="UPA00251">
    <property type="reaction ID" value="UER00323"/>
</dbReference>
<dbReference type="InterPro" id="IPR010723">
    <property type="entry name" value="HemN_C"/>
</dbReference>
<dbReference type="SMART" id="SM00729">
    <property type="entry name" value="Elp3"/>
    <property type="match status" value="1"/>
</dbReference>
<dbReference type="GO" id="GO:0051539">
    <property type="term" value="F:4 iron, 4 sulfur cluster binding"/>
    <property type="evidence" value="ECO:0007669"/>
    <property type="project" value="UniProtKB-KW"/>
</dbReference>
<feature type="binding site" evidence="17">
    <location>
        <position position="90"/>
    </location>
    <ligand>
        <name>[4Fe-4S] cluster</name>
        <dbReference type="ChEBI" id="CHEBI:49883"/>
        <note>4Fe-4S-S-AdoMet</note>
    </ligand>
</feature>
<dbReference type="InterPro" id="IPR004558">
    <property type="entry name" value="Coprogen_oxidase_HemN"/>
</dbReference>
<comment type="subunit">
    <text evidence="4">Monomer.</text>
</comment>
<keyword evidence="6 15" id="KW-0963">Cytoplasm</keyword>
<feature type="binding site" evidence="16">
    <location>
        <begin position="92"/>
        <end position="94"/>
    </location>
    <ligand>
        <name>S-adenosyl-L-methionine</name>
        <dbReference type="ChEBI" id="CHEBI:59789"/>
        <label>2</label>
    </ligand>
</feature>
<dbReference type="EMBL" id="PNYA01000038">
    <property type="protein sequence ID" value="PMS14926.1"/>
    <property type="molecule type" value="Genomic_DNA"/>
</dbReference>
<protein>
    <recommendedName>
        <fullName evidence="15">Coproporphyrinogen-III oxidase</fullName>
        <ecNumber evidence="15">1.3.98.3</ecNumber>
    </recommendedName>
</protein>
<dbReference type="FunFam" id="1.10.10.920:FF:000001">
    <property type="entry name" value="Coproporphyrinogen-III oxidase"/>
    <property type="match status" value="1"/>
</dbReference>
<comment type="function">
    <text evidence="13">Involved in the heme biosynthesis. Catalyzes the anaerobic oxidative decarboxylation of propionate groups of rings A and B of coproporphyrinogen III to yield the vinyl groups in protoporphyrinogen IX.</text>
</comment>
<evidence type="ECO:0000256" key="11">
    <source>
        <dbReference type="ARBA" id="ARBA00023014"/>
    </source>
</evidence>
<keyword evidence="7 15" id="KW-0949">S-adenosyl-L-methionine</keyword>
<dbReference type="PANTHER" id="PTHR13932:SF6">
    <property type="entry name" value="OXYGEN-INDEPENDENT COPROPORPHYRINOGEN III OXIDASE"/>
    <property type="match status" value="1"/>
</dbReference>
<evidence type="ECO:0000256" key="14">
    <source>
        <dbReference type="ARBA" id="ARBA00048321"/>
    </source>
</evidence>
<dbReference type="OrthoDB" id="9808022at2"/>
<keyword evidence="9 15" id="KW-0560">Oxidoreductase</keyword>
<evidence type="ECO:0000256" key="7">
    <source>
        <dbReference type="ARBA" id="ARBA00022691"/>
    </source>
</evidence>
<dbReference type="SFLD" id="SFLDG01065">
    <property type="entry name" value="anaerobic_coproporphyrinogen-I"/>
    <property type="match status" value="1"/>
</dbReference>
<comment type="similarity">
    <text evidence="3 15">Belongs to the anaerobic coproporphyrinogen-III oxidase family.</text>
</comment>
<feature type="binding site" evidence="16">
    <location>
        <position position="170"/>
    </location>
    <ligand>
        <name>S-adenosyl-L-methionine</name>
        <dbReference type="ChEBI" id="CHEBI:59789"/>
        <label>1</label>
    </ligand>
</feature>
<dbReference type="GO" id="GO:0006782">
    <property type="term" value="P:protoporphyrinogen IX biosynthetic process"/>
    <property type="evidence" value="ECO:0007669"/>
    <property type="project" value="UniProtKB-UniPathway"/>
</dbReference>
<dbReference type="InterPro" id="IPR007197">
    <property type="entry name" value="rSAM"/>
</dbReference>
<dbReference type="Proteomes" id="UP000235616">
    <property type="component" value="Unassembled WGS sequence"/>
</dbReference>
<evidence type="ECO:0000256" key="12">
    <source>
        <dbReference type="ARBA" id="ARBA00023244"/>
    </source>
</evidence>
<evidence type="ECO:0000256" key="8">
    <source>
        <dbReference type="ARBA" id="ARBA00022723"/>
    </source>
</evidence>
<dbReference type="SUPFAM" id="SSF102114">
    <property type="entry name" value="Radical SAM enzymes"/>
    <property type="match status" value="1"/>
</dbReference>
<feature type="domain" description="Radical SAM core" evidence="18">
    <location>
        <begin position="71"/>
        <end position="305"/>
    </location>
</feature>
<dbReference type="Pfam" id="PF06969">
    <property type="entry name" value="HemN_C"/>
    <property type="match status" value="1"/>
</dbReference>
<comment type="caution">
    <text evidence="19">The sequence shown here is derived from an EMBL/GenBank/DDBJ whole genome shotgun (WGS) entry which is preliminary data.</text>
</comment>
<evidence type="ECO:0000256" key="15">
    <source>
        <dbReference type="PIRNR" id="PIRNR000167"/>
    </source>
</evidence>
<dbReference type="SFLD" id="SFLDF00277">
    <property type="entry name" value="oxygen-independent_coproporphy"/>
    <property type="match status" value="1"/>
</dbReference>
<keyword evidence="20" id="KW-1185">Reference proteome</keyword>
<evidence type="ECO:0000256" key="4">
    <source>
        <dbReference type="ARBA" id="ARBA00011245"/>
    </source>
</evidence>
<keyword evidence="5 15" id="KW-0004">4Fe-4S</keyword>
<evidence type="ECO:0000256" key="9">
    <source>
        <dbReference type="ARBA" id="ARBA00023002"/>
    </source>
</evidence>
<evidence type="ECO:0000256" key="16">
    <source>
        <dbReference type="PIRSR" id="PIRSR000167-1"/>
    </source>
</evidence>
<feature type="binding site" evidence="16">
    <location>
        <position position="354"/>
    </location>
    <ligand>
        <name>S-adenosyl-L-methionine</name>
        <dbReference type="ChEBI" id="CHEBI:59789"/>
        <label>1</label>
    </ligand>
</feature>
<comment type="cofactor">
    <cofactor evidence="15 17">
        <name>[4Fe-4S] cluster</name>
        <dbReference type="ChEBI" id="CHEBI:49883"/>
    </cofactor>
    <text evidence="15 17">Binds 1 [4Fe-4S] cluster. The cluster is coordinated with 3 cysteines and an exchangeable S-adenosyl-L-methionine.</text>
</comment>
<dbReference type="Gene3D" id="3.80.30.20">
    <property type="entry name" value="tm_1862 like domain"/>
    <property type="match status" value="1"/>
</dbReference>
<comment type="catalytic activity">
    <reaction evidence="14 15">
        <text>coproporphyrinogen III + 2 S-adenosyl-L-methionine = protoporphyrinogen IX + 2 5'-deoxyadenosine + 2 L-methionine + 2 CO2</text>
        <dbReference type="Rhea" id="RHEA:15425"/>
        <dbReference type="ChEBI" id="CHEBI:16526"/>
        <dbReference type="ChEBI" id="CHEBI:17319"/>
        <dbReference type="ChEBI" id="CHEBI:57307"/>
        <dbReference type="ChEBI" id="CHEBI:57309"/>
        <dbReference type="ChEBI" id="CHEBI:57844"/>
        <dbReference type="ChEBI" id="CHEBI:59789"/>
        <dbReference type="EC" id="1.3.98.3"/>
    </reaction>
</comment>
<dbReference type="InterPro" id="IPR058240">
    <property type="entry name" value="rSAM_sf"/>
</dbReference>
<dbReference type="GO" id="GO:0051989">
    <property type="term" value="F:coproporphyrinogen dehydrogenase activity"/>
    <property type="evidence" value="ECO:0007669"/>
    <property type="project" value="UniProtKB-EC"/>
</dbReference>
<dbReference type="InterPro" id="IPR034505">
    <property type="entry name" value="Coproporphyrinogen-III_oxidase"/>
</dbReference>
<feature type="binding site" evidence="17">
    <location>
        <position position="86"/>
    </location>
    <ligand>
        <name>[4Fe-4S] cluster</name>
        <dbReference type="ChEBI" id="CHEBI:49883"/>
        <note>4Fe-4S-S-AdoMet</note>
    </ligand>
</feature>
<feature type="binding site" evidence="16">
    <location>
        <position position="234"/>
    </location>
    <ligand>
        <name>S-adenosyl-L-methionine</name>
        <dbReference type="ChEBI" id="CHEBI:59789"/>
        <label>2</label>
    </ligand>
</feature>
<feature type="binding site" evidence="16">
    <location>
        <begin position="138"/>
        <end position="139"/>
    </location>
    <ligand>
        <name>S-adenosyl-L-methionine</name>
        <dbReference type="ChEBI" id="CHEBI:59789"/>
        <label>2</label>
    </ligand>
</feature>
<accession>A0A2N7VCP7</accession>
<dbReference type="NCBIfam" id="TIGR00538">
    <property type="entry name" value="hemN"/>
    <property type="match status" value="1"/>
</dbReference>
<dbReference type="SFLD" id="SFLDS00029">
    <property type="entry name" value="Radical_SAM"/>
    <property type="match status" value="1"/>
</dbReference>
<dbReference type="RefSeq" id="WP_102649014.1">
    <property type="nucleotide sequence ID" value="NZ_PNYA01000038.1"/>
</dbReference>
<evidence type="ECO:0000256" key="6">
    <source>
        <dbReference type="ARBA" id="ARBA00022490"/>
    </source>
</evidence>
<dbReference type="GO" id="GO:0005737">
    <property type="term" value="C:cytoplasm"/>
    <property type="evidence" value="ECO:0007669"/>
    <property type="project" value="UniProtKB-SubCell"/>
</dbReference>
<gene>
    <name evidence="19" type="primary">hemN</name>
    <name evidence="19" type="ORF">C0Z18_29430</name>
</gene>
<evidence type="ECO:0000313" key="20">
    <source>
        <dbReference type="Proteomes" id="UP000235616"/>
    </source>
</evidence>
<feature type="binding site" evidence="16">
    <location>
        <position position="137"/>
    </location>
    <ligand>
        <name>S-adenosyl-L-methionine</name>
        <dbReference type="ChEBI" id="CHEBI:59789"/>
        <label>1</label>
    </ligand>
</feature>
<dbReference type="Gene3D" id="1.10.10.920">
    <property type="match status" value="1"/>
</dbReference>
<evidence type="ECO:0000259" key="18">
    <source>
        <dbReference type="PROSITE" id="PS51918"/>
    </source>
</evidence>
<reference evidence="19 20" key="1">
    <citation type="submission" date="2018-01" db="EMBL/GenBank/DDBJ databases">
        <title>Whole genome analyses suggest that Burkholderia sensu lato contains two further novel genera in the rhizoxinica-symbiotica group Mycetohabitans gen. nov., and Trinickia gen. nov.: implications for the evolution of diazotrophy and nodulation in the Burkholderiaceae.</title>
        <authorList>
            <person name="Estrada-de los Santos P."/>
            <person name="Palmer M."/>
            <person name="Chavez-Ramirez B."/>
            <person name="Beukes C."/>
            <person name="Steenkamp E.T."/>
            <person name="Hirsch A.M."/>
            <person name="Manyaka P."/>
            <person name="Maluk M."/>
            <person name="Lafos M."/>
            <person name="Crook M."/>
            <person name="Gross E."/>
            <person name="Simon M.F."/>
            <person name="Bueno dos Reis Junior F."/>
            <person name="Poole P.S."/>
            <person name="Venter S.N."/>
            <person name="James E.K."/>
        </authorList>
    </citation>
    <scope>NUCLEOTIDE SEQUENCE [LARGE SCALE GENOMIC DNA]</scope>
    <source>
        <strain evidence="19 20">GIMN1.004</strain>
    </source>
</reference>
<dbReference type="GO" id="GO:0004109">
    <property type="term" value="F:coproporphyrinogen oxidase activity"/>
    <property type="evidence" value="ECO:0007669"/>
    <property type="project" value="InterPro"/>
</dbReference>
<dbReference type="InterPro" id="IPR023404">
    <property type="entry name" value="rSAM_horseshoe"/>
</dbReference>
<feature type="binding site" evidence="16">
    <location>
        <position position="197"/>
    </location>
    <ligand>
        <name>S-adenosyl-L-methionine</name>
        <dbReference type="ChEBI" id="CHEBI:59789"/>
        <label>2</label>
    </ligand>
</feature>